<organism evidence="2 3">
    <name type="scientific">Apiospora arundinis</name>
    <dbReference type="NCBI Taxonomy" id="335852"/>
    <lineage>
        <taxon>Eukaryota</taxon>
        <taxon>Fungi</taxon>
        <taxon>Dikarya</taxon>
        <taxon>Ascomycota</taxon>
        <taxon>Pezizomycotina</taxon>
        <taxon>Sordariomycetes</taxon>
        <taxon>Xylariomycetidae</taxon>
        <taxon>Amphisphaeriales</taxon>
        <taxon>Apiosporaceae</taxon>
        <taxon>Apiospora</taxon>
    </lineage>
</organism>
<accession>A0ABR2IWS5</accession>
<dbReference type="Proteomes" id="UP001390339">
    <property type="component" value="Unassembled WGS sequence"/>
</dbReference>
<proteinExistence type="predicted"/>
<name>A0ABR2IWS5_9PEZI</name>
<evidence type="ECO:0000313" key="3">
    <source>
        <dbReference type="Proteomes" id="UP001390339"/>
    </source>
</evidence>
<protein>
    <submittedName>
        <fullName evidence="2">Uncharacterized protein</fullName>
    </submittedName>
</protein>
<keyword evidence="3" id="KW-1185">Reference proteome</keyword>
<feature type="region of interest" description="Disordered" evidence="1">
    <location>
        <begin position="14"/>
        <end position="49"/>
    </location>
</feature>
<reference evidence="2 3" key="1">
    <citation type="journal article" date="2024" name="IMA Fungus">
        <title>Apiospora arundinis, a panoply of carbohydrate-active enzymes and secondary metabolites.</title>
        <authorList>
            <person name="Sorensen T."/>
            <person name="Petersen C."/>
            <person name="Muurmann A.T."/>
            <person name="Christiansen J.V."/>
            <person name="Brundto M.L."/>
            <person name="Overgaard C.K."/>
            <person name="Boysen A.T."/>
            <person name="Wollenberg R.D."/>
            <person name="Larsen T.O."/>
            <person name="Sorensen J.L."/>
            <person name="Nielsen K.L."/>
            <person name="Sondergaard T.E."/>
        </authorList>
    </citation>
    <scope>NUCLEOTIDE SEQUENCE [LARGE SCALE GENOMIC DNA]</scope>
    <source>
        <strain evidence="2 3">AAU 773</strain>
    </source>
</reference>
<sequence length="94" mass="10203">MIVVVVAEPEANSEVLKKGQATAVEDQATPKPQHASAPGQQKANDRKEHTLVLLKDKGQALPRSDPVQIRDRINAKLQYNAIKVVHASRKGTSS</sequence>
<evidence type="ECO:0000256" key="1">
    <source>
        <dbReference type="SAM" id="MobiDB-lite"/>
    </source>
</evidence>
<evidence type="ECO:0000313" key="2">
    <source>
        <dbReference type="EMBL" id="KAK8869245.1"/>
    </source>
</evidence>
<gene>
    <name evidence="2" type="ORF">PGQ11_007823</name>
</gene>
<dbReference type="EMBL" id="JAPCWZ010000004">
    <property type="protein sequence ID" value="KAK8869245.1"/>
    <property type="molecule type" value="Genomic_DNA"/>
</dbReference>
<comment type="caution">
    <text evidence="2">The sequence shown here is derived from an EMBL/GenBank/DDBJ whole genome shotgun (WGS) entry which is preliminary data.</text>
</comment>